<feature type="modified residue" description="4-aspartylphosphate" evidence="4">
    <location>
        <position position="55"/>
    </location>
</feature>
<evidence type="ECO:0000256" key="2">
    <source>
        <dbReference type="ARBA" id="ARBA00023012"/>
    </source>
</evidence>
<evidence type="ECO:0000256" key="5">
    <source>
        <dbReference type="PROSITE-ProRule" id="PRU01091"/>
    </source>
</evidence>
<dbReference type="Pfam" id="PF00072">
    <property type="entry name" value="Response_reg"/>
    <property type="match status" value="1"/>
</dbReference>
<dbReference type="CDD" id="cd17574">
    <property type="entry name" value="REC_OmpR"/>
    <property type="match status" value="1"/>
</dbReference>
<dbReference type="Gene3D" id="1.10.10.10">
    <property type="entry name" value="Winged helix-like DNA-binding domain superfamily/Winged helix DNA-binding domain"/>
    <property type="match status" value="1"/>
</dbReference>
<dbReference type="GO" id="GO:0000156">
    <property type="term" value="F:phosphorelay response regulator activity"/>
    <property type="evidence" value="ECO:0007669"/>
    <property type="project" value="TreeGrafter"/>
</dbReference>
<evidence type="ECO:0000256" key="4">
    <source>
        <dbReference type="PROSITE-ProRule" id="PRU00169"/>
    </source>
</evidence>
<evidence type="ECO:0000313" key="9">
    <source>
        <dbReference type="Proteomes" id="UP000515808"/>
    </source>
</evidence>
<dbReference type="Proteomes" id="UP000515808">
    <property type="component" value="Chromosome"/>
</dbReference>
<feature type="DNA-binding region" description="OmpR/PhoB-type" evidence="5">
    <location>
        <begin position="133"/>
        <end position="230"/>
    </location>
</feature>
<dbReference type="PROSITE" id="PS50110">
    <property type="entry name" value="RESPONSE_REGULATORY"/>
    <property type="match status" value="1"/>
</dbReference>
<feature type="domain" description="OmpR/PhoB-type" evidence="7">
    <location>
        <begin position="133"/>
        <end position="230"/>
    </location>
</feature>
<keyword evidence="3 5" id="KW-0238">DNA-binding</keyword>
<name>A0A7G9LEB9_9FLAO</name>
<dbReference type="CDD" id="cd00383">
    <property type="entry name" value="trans_reg_C"/>
    <property type="match status" value="1"/>
</dbReference>
<dbReference type="Gene3D" id="6.10.250.690">
    <property type="match status" value="1"/>
</dbReference>
<dbReference type="SMART" id="SM00448">
    <property type="entry name" value="REC"/>
    <property type="match status" value="1"/>
</dbReference>
<reference evidence="8 9" key="1">
    <citation type="submission" date="2020-08" db="EMBL/GenBank/DDBJ databases">
        <title>Polaribacter sp. L12M9 isolated from gut of the Korean scallop.</title>
        <authorList>
            <person name="Jeong Y.S."/>
        </authorList>
    </citation>
    <scope>NUCLEOTIDE SEQUENCE [LARGE SCALE GENOMIC DNA]</scope>
    <source>
        <strain evidence="8 9">L12M9</strain>
    </source>
</reference>
<keyword evidence="9" id="KW-1185">Reference proteome</keyword>
<protein>
    <submittedName>
        <fullName evidence="8">Response regulator transcription factor</fullName>
    </submittedName>
</protein>
<dbReference type="GO" id="GO:0032993">
    <property type="term" value="C:protein-DNA complex"/>
    <property type="evidence" value="ECO:0007669"/>
    <property type="project" value="TreeGrafter"/>
</dbReference>
<dbReference type="GO" id="GO:0005829">
    <property type="term" value="C:cytosol"/>
    <property type="evidence" value="ECO:0007669"/>
    <property type="project" value="TreeGrafter"/>
</dbReference>
<dbReference type="KEGG" id="ppec:H9W90_07615"/>
<evidence type="ECO:0000256" key="3">
    <source>
        <dbReference type="ARBA" id="ARBA00023125"/>
    </source>
</evidence>
<dbReference type="GO" id="GO:0000976">
    <property type="term" value="F:transcription cis-regulatory region binding"/>
    <property type="evidence" value="ECO:0007669"/>
    <property type="project" value="TreeGrafter"/>
</dbReference>
<gene>
    <name evidence="8" type="ORF">H9W90_07615</name>
</gene>
<dbReference type="PANTHER" id="PTHR48111:SF40">
    <property type="entry name" value="PHOSPHATE REGULON TRANSCRIPTIONAL REGULATORY PROTEIN PHOB"/>
    <property type="match status" value="1"/>
</dbReference>
<dbReference type="SMART" id="SM00862">
    <property type="entry name" value="Trans_reg_C"/>
    <property type="match status" value="1"/>
</dbReference>
<dbReference type="GO" id="GO:0006355">
    <property type="term" value="P:regulation of DNA-templated transcription"/>
    <property type="evidence" value="ECO:0007669"/>
    <property type="project" value="InterPro"/>
</dbReference>
<accession>A0A7G9LEB9</accession>
<dbReference type="InterPro" id="IPR039420">
    <property type="entry name" value="WalR-like"/>
</dbReference>
<proteinExistence type="predicted"/>
<evidence type="ECO:0000259" key="6">
    <source>
        <dbReference type="PROSITE" id="PS50110"/>
    </source>
</evidence>
<dbReference type="InterPro" id="IPR036388">
    <property type="entry name" value="WH-like_DNA-bd_sf"/>
</dbReference>
<dbReference type="PROSITE" id="PS51755">
    <property type="entry name" value="OMPR_PHOB"/>
    <property type="match status" value="1"/>
</dbReference>
<keyword evidence="2" id="KW-0902">Two-component regulatory system</keyword>
<dbReference type="SUPFAM" id="SSF52172">
    <property type="entry name" value="CheY-like"/>
    <property type="match status" value="1"/>
</dbReference>
<keyword evidence="1 4" id="KW-0597">Phosphoprotein</keyword>
<dbReference type="InterPro" id="IPR001867">
    <property type="entry name" value="OmpR/PhoB-type_DNA-bd"/>
</dbReference>
<feature type="domain" description="Response regulatory" evidence="6">
    <location>
        <begin position="6"/>
        <end position="120"/>
    </location>
</feature>
<dbReference type="EMBL" id="CP060695">
    <property type="protein sequence ID" value="QNM86968.1"/>
    <property type="molecule type" value="Genomic_DNA"/>
</dbReference>
<evidence type="ECO:0000256" key="1">
    <source>
        <dbReference type="ARBA" id="ARBA00022553"/>
    </source>
</evidence>
<dbReference type="Gene3D" id="3.40.50.2300">
    <property type="match status" value="1"/>
</dbReference>
<dbReference type="PANTHER" id="PTHR48111">
    <property type="entry name" value="REGULATOR OF RPOS"/>
    <property type="match status" value="1"/>
</dbReference>
<dbReference type="Pfam" id="PF00486">
    <property type="entry name" value="Trans_reg_C"/>
    <property type="match status" value="1"/>
</dbReference>
<dbReference type="InterPro" id="IPR011006">
    <property type="entry name" value="CheY-like_superfamily"/>
</dbReference>
<sequence length="233" mass="27072">MSTNKHILLAEDDADFGSILKQYLEMSGFSVEWAKDGEEALETFQKSDFNICVLDVMMPKLDGFSLAEKIIEINPEIPFIFLTARKMKEDKLKGLKLGADDYIVKPFEADELVLRLNNILKRTQKSSIIISKNEILTIGNYQFNTKRLELKINDNIQQLTEKEGELIRFLYQHKNQLLKREEILKAVWQNDDFFTGRSMDVFISRIRKYFKEDASISIESTRGIGLEFKVNET</sequence>
<dbReference type="InterPro" id="IPR001789">
    <property type="entry name" value="Sig_transdc_resp-reg_receiver"/>
</dbReference>
<evidence type="ECO:0000313" key="8">
    <source>
        <dbReference type="EMBL" id="QNM86968.1"/>
    </source>
</evidence>
<dbReference type="AlphaFoldDB" id="A0A7G9LEB9"/>
<organism evidence="8 9">
    <name type="scientific">Polaribacter pectinis</name>
    <dbReference type="NCBI Taxonomy" id="2738844"/>
    <lineage>
        <taxon>Bacteria</taxon>
        <taxon>Pseudomonadati</taxon>
        <taxon>Bacteroidota</taxon>
        <taxon>Flavobacteriia</taxon>
        <taxon>Flavobacteriales</taxon>
        <taxon>Flavobacteriaceae</taxon>
    </lineage>
</organism>
<dbReference type="RefSeq" id="WP_187483840.1">
    <property type="nucleotide sequence ID" value="NZ_CP060695.1"/>
</dbReference>
<evidence type="ECO:0000259" key="7">
    <source>
        <dbReference type="PROSITE" id="PS51755"/>
    </source>
</evidence>